<reference evidence="9 10" key="1">
    <citation type="submission" date="2016-10" db="EMBL/GenBank/DDBJ databases">
        <authorList>
            <person name="de Groot N.N."/>
        </authorList>
    </citation>
    <scope>NUCLEOTIDE SEQUENCE [LARGE SCALE GENOMIC DNA]</scope>
    <source>
        <strain evidence="9 10">DSM 44945</strain>
    </source>
</reference>
<evidence type="ECO:0000256" key="4">
    <source>
        <dbReference type="ARBA" id="ARBA00024688"/>
    </source>
</evidence>
<keyword evidence="7" id="KW-0812">Transmembrane</keyword>
<name>A0A1I2KQB1_9BACL</name>
<dbReference type="GO" id="GO:0005507">
    <property type="term" value="F:copper ion binding"/>
    <property type="evidence" value="ECO:0007669"/>
    <property type="project" value="InterPro"/>
</dbReference>
<dbReference type="EMBL" id="FOOK01000002">
    <property type="protein sequence ID" value="SFF68430.1"/>
    <property type="molecule type" value="Genomic_DNA"/>
</dbReference>
<dbReference type="InterPro" id="IPR001505">
    <property type="entry name" value="Copper_CuA"/>
</dbReference>
<dbReference type="InterPro" id="IPR034214">
    <property type="entry name" value="Ba3_CcO_II_C"/>
</dbReference>
<evidence type="ECO:0000313" key="9">
    <source>
        <dbReference type="EMBL" id="SFF68430.1"/>
    </source>
</evidence>
<dbReference type="Gene3D" id="2.60.40.420">
    <property type="entry name" value="Cupredoxins - blue copper proteins"/>
    <property type="match status" value="1"/>
</dbReference>
<comment type="catalytic activity">
    <reaction evidence="6">
        <text>4 Fe(II)-[cytochrome c] + O2 + 8 H(+)(in) = 4 Fe(III)-[cytochrome c] + 2 H2O + 4 H(+)(out)</text>
        <dbReference type="Rhea" id="RHEA:11436"/>
        <dbReference type="Rhea" id="RHEA-COMP:10350"/>
        <dbReference type="Rhea" id="RHEA-COMP:14399"/>
        <dbReference type="ChEBI" id="CHEBI:15377"/>
        <dbReference type="ChEBI" id="CHEBI:15378"/>
        <dbReference type="ChEBI" id="CHEBI:15379"/>
        <dbReference type="ChEBI" id="CHEBI:29033"/>
        <dbReference type="ChEBI" id="CHEBI:29034"/>
        <dbReference type="EC" id="7.1.1.9"/>
    </reaction>
</comment>
<evidence type="ECO:0000256" key="2">
    <source>
        <dbReference type="ARBA" id="ARBA00022723"/>
    </source>
</evidence>
<keyword evidence="3" id="KW-0186">Copper</keyword>
<keyword evidence="7" id="KW-1133">Transmembrane helix</keyword>
<dbReference type="PRINTS" id="PR01166">
    <property type="entry name" value="CYCOXIDASEII"/>
</dbReference>
<dbReference type="InterPro" id="IPR002429">
    <property type="entry name" value="CcO_II-like_C"/>
</dbReference>
<dbReference type="InterPro" id="IPR051403">
    <property type="entry name" value="NosZ/Cyto_c_oxidase_sub2"/>
</dbReference>
<organism evidence="9 10">
    <name type="scientific">Planifilum fulgidum</name>
    <dbReference type="NCBI Taxonomy" id="201973"/>
    <lineage>
        <taxon>Bacteria</taxon>
        <taxon>Bacillati</taxon>
        <taxon>Bacillota</taxon>
        <taxon>Bacilli</taxon>
        <taxon>Bacillales</taxon>
        <taxon>Thermoactinomycetaceae</taxon>
        <taxon>Planifilum</taxon>
    </lineage>
</organism>
<dbReference type="PANTHER" id="PTHR42838:SF2">
    <property type="entry name" value="NITROUS-OXIDE REDUCTASE"/>
    <property type="match status" value="1"/>
</dbReference>
<evidence type="ECO:0000259" key="8">
    <source>
        <dbReference type="PROSITE" id="PS50857"/>
    </source>
</evidence>
<dbReference type="RefSeq" id="WP_092035608.1">
    <property type="nucleotide sequence ID" value="NZ_FOOK01000002.1"/>
</dbReference>
<evidence type="ECO:0000256" key="7">
    <source>
        <dbReference type="SAM" id="Phobius"/>
    </source>
</evidence>
<dbReference type="AlphaFoldDB" id="A0A1I2KQB1"/>
<dbReference type="OrthoDB" id="9773456at2"/>
<comment type="subcellular location">
    <subcellularLocation>
        <location evidence="1">Cell envelope</location>
    </subcellularLocation>
</comment>
<dbReference type="PROSITE" id="PS00078">
    <property type="entry name" value="COX2"/>
    <property type="match status" value="1"/>
</dbReference>
<keyword evidence="10" id="KW-1185">Reference proteome</keyword>
<gene>
    <name evidence="9" type="ORF">SAMN04488025_102178</name>
</gene>
<dbReference type="STRING" id="201973.SAMN04488025_102178"/>
<dbReference type="PANTHER" id="PTHR42838">
    <property type="entry name" value="CYTOCHROME C OXIDASE SUBUNIT II"/>
    <property type="match status" value="1"/>
</dbReference>
<sequence length="155" mass="16950">MHLHRYERIWLIIGGATLVIFLSVVGVQAFATDAHPPGSLVTVDPKTVTQEAPFNKPSLTQVGPKEYKAVMVARMFTFQPGTMEIPVGSTVHFQITSPDVVHGFEIAGTNVNMMVIPGHINRATYTFNHPGEYLIVCNEYCGTGHQVMAGKVVVK</sequence>
<dbReference type="Pfam" id="PF00116">
    <property type="entry name" value="COX2"/>
    <property type="match status" value="1"/>
</dbReference>
<proteinExistence type="predicted"/>
<comment type="function">
    <text evidence="4">Subunits I and II form the functional core of the enzyme complex. Electrons originating in cytochrome c are transferred via heme a and Cu(A) to the binuclear center formed by heme a3 and Cu(B).</text>
</comment>
<evidence type="ECO:0000256" key="3">
    <source>
        <dbReference type="ARBA" id="ARBA00023008"/>
    </source>
</evidence>
<protein>
    <recommendedName>
        <fullName evidence="5">Cytochrome aa3 subunit 2</fullName>
    </recommendedName>
</protein>
<feature type="transmembrane region" description="Helical" evidence="7">
    <location>
        <begin position="9"/>
        <end position="31"/>
    </location>
</feature>
<evidence type="ECO:0000313" key="10">
    <source>
        <dbReference type="Proteomes" id="UP000198661"/>
    </source>
</evidence>
<evidence type="ECO:0000256" key="6">
    <source>
        <dbReference type="ARBA" id="ARBA00047816"/>
    </source>
</evidence>
<dbReference type="InterPro" id="IPR008972">
    <property type="entry name" value="Cupredoxin"/>
</dbReference>
<evidence type="ECO:0000256" key="1">
    <source>
        <dbReference type="ARBA" id="ARBA00004196"/>
    </source>
</evidence>
<dbReference type="PROSITE" id="PS50857">
    <property type="entry name" value="COX2_CUA"/>
    <property type="match status" value="1"/>
</dbReference>
<evidence type="ECO:0000256" key="5">
    <source>
        <dbReference type="ARBA" id="ARBA00031399"/>
    </source>
</evidence>
<dbReference type="SUPFAM" id="SSF49503">
    <property type="entry name" value="Cupredoxins"/>
    <property type="match status" value="1"/>
</dbReference>
<keyword evidence="7" id="KW-0472">Membrane</keyword>
<accession>A0A1I2KQB1</accession>
<dbReference type="Proteomes" id="UP000198661">
    <property type="component" value="Unassembled WGS sequence"/>
</dbReference>
<dbReference type="GO" id="GO:0030313">
    <property type="term" value="C:cell envelope"/>
    <property type="evidence" value="ECO:0007669"/>
    <property type="project" value="UniProtKB-SubCell"/>
</dbReference>
<feature type="domain" description="Cytochrome oxidase subunit II copper A binding" evidence="8">
    <location>
        <begin position="62"/>
        <end position="155"/>
    </location>
</feature>
<dbReference type="CDD" id="cd13913">
    <property type="entry name" value="ba3_CcO_II_C"/>
    <property type="match status" value="1"/>
</dbReference>
<keyword evidence="2" id="KW-0479">Metal-binding</keyword>
<dbReference type="GO" id="GO:0016020">
    <property type="term" value="C:membrane"/>
    <property type="evidence" value="ECO:0007669"/>
    <property type="project" value="InterPro"/>
</dbReference>
<dbReference type="GO" id="GO:0004129">
    <property type="term" value="F:cytochrome-c oxidase activity"/>
    <property type="evidence" value="ECO:0007669"/>
    <property type="project" value="UniProtKB-EC"/>
</dbReference>